<feature type="compositionally biased region" description="Gly residues" evidence="10">
    <location>
        <begin position="540"/>
        <end position="549"/>
    </location>
</feature>
<keyword evidence="4 8" id="KW-0547">Nucleotide-binding</keyword>
<feature type="region of interest" description="Disordered" evidence="10">
    <location>
        <begin position="529"/>
        <end position="563"/>
    </location>
</feature>
<comment type="function">
    <text evidence="7 9">Molecular chaperone; assists the folding of proteins upon ATP hydrolysis. Known to play a role, in vitro, in the folding of actin and tubulin.</text>
</comment>
<dbReference type="FunFam" id="1.10.560.10:FF:000017">
    <property type="entry name" value="T-complex protein 1 subunit eta"/>
    <property type="match status" value="1"/>
</dbReference>
<dbReference type="Gene3D" id="1.10.560.10">
    <property type="entry name" value="GroEL-like equatorial domain"/>
    <property type="match status" value="1"/>
</dbReference>
<keyword evidence="12" id="KW-1185">Reference proteome</keyword>
<evidence type="ECO:0000313" key="12">
    <source>
        <dbReference type="Proteomes" id="UP000241769"/>
    </source>
</evidence>
<dbReference type="GO" id="GO:0051082">
    <property type="term" value="F:unfolded protein binding"/>
    <property type="evidence" value="ECO:0007669"/>
    <property type="project" value="InterPro"/>
</dbReference>
<dbReference type="STRING" id="1890364.A0A2P6N9U7"/>
<dbReference type="InterPro" id="IPR027409">
    <property type="entry name" value="GroEL-like_apical_dom_sf"/>
</dbReference>
<evidence type="ECO:0000256" key="4">
    <source>
        <dbReference type="ARBA" id="ARBA00022741"/>
    </source>
</evidence>
<dbReference type="FunFam" id="3.30.260.10:FF:000022">
    <property type="entry name" value="T-complex protein 1 subunit eta"/>
    <property type="match status" value="1"/>
</dbReference>
<dbReference type="InterPro" id="IPR053374">
    <property type="entry name" value="TCP-1_chaperonin"/>
</dbReference>
<dbReference type="EMBL" id="MDYQ01000140">
    <property type="protein sequence ID" value="PRP80725.1"/>
    <property type="molecule type" value="Genomic_DNA"/>
</dbReference>
<dbReference type="PROSITE" id="PS00751">
    <property type="entry name" value="TCP1_2"/>
    <property type="match status" value="1"/>
</dbReference>
<evidence type="ECO:0000256" key="9">
    <source>
        <dbReference type="RuleBase" id="RU365042"/>
    </source>
</evidence>
<evidence type="ECO:0000256" key="5">
    <source>
        <dbReference type="ARBA" id="ARBA00022840"/>
    </source>
</evidence>
<keyword evidence="3 9" id="KW-0963">Cytoplasm</keyword>
<dbReference type="NCBIfam" id="NF041083">
    <property type="entry name" value="thermosome_beta"/>
    <property type="match status" value="1"/>
</dbReference>
<dbReference type="InterPro" id="IPR002423">
    <property type="entry name" value="Cpn60/GroEL/TCP-1"/>
</dbReference>
<evidence type="ECO:0000256" key="3">
    <source>
        <dbReference type="ARBA" id="ARBA00022490"/>
    </source>
</evidence>
<dbReference type="FunFam" id="3.50.7.10:FF:000006">
    <property type="entry name" value="T-complex protein 1 subunit eta"/>
    <property type="match status" value="1"/>
</dbReference>
<evidence type="ECO:0000313" key="11">
    <source>
        <dbReference type="EMBL" id="PRP80725.1"/>
    </source>
</evidence>
<dbReference type="GO" id="GO:0005524">
    <property type="term" value="F:ATP binding"/>
    <property type="evidence" value="ECO:0007669"/>
    <property type="project" value="UniProtKB-KW"/>
</dbReference>
<dbReference type="InterPro" id="IPR054827">
    <property type="entry name" value="thermosome_alpha"/>
</dbReference>
<protein>
    <recommendedName>
        <fullName evidence="9">T-complex protein 1 subunit eta</fullName>
        <shortName evidence="9">TCP-1-eta</shortName>
    </recommendedName>
    <alternativeName>
        <fullName evidence="9">CCT-eta</fullName>
    </alternativeName>
</protein>
<dbReference type="InterPro" id="IPR027413">
    <property type="entry name" value="GROEL-like_equatorial_sf"/>
</dbReference>
<keyword evidence="5 8" id="KW-0067">ATP-binding</keyword>
<dbReference type="FunCoup" id="A0A2P6N9U7">
    <property type="interactions" value="996"/>
</dbReference>
<comment type="subcellular location">
    <subcellularLocation>
        <location evidence="1 9">Cytoplasm</location>
    </subcellularLocation>
</comment>
<evidence type="ECO:0000256" key="8">
    <source>
        <dbReference type="RuleBase" id="RU004187"/>
    </source>
</evidence>
<sequence>MQSQMGFQPTILLLKEGTEESQGRSQILSNINACVALVDTVKTTLGPRGMDKMVIKGKDQVTISNDGATVMKLLDIVHPAAKSLVDISLSQDAEVGDGTTSVVVLAGELLKQAKPFVEDGLHTQNIIKGYQKACQLAKKHLTDIQVDVSNKSEEEKRQLLEKCAATALNSKLVSSHRDFFAKMVVDAVFHLDDDLTLNLIGIKKENGGSLGDSYLVDGVAFKKTFSYAGFEQQPKKFVNPKIIALNIELELKSEKENAEIRIENPEQYQSIVDAEWTIIYDKLDRIVQSGANIVLSRLAIGDLATQYFADRNIFCAGRVTDDDLRRVCKATGAQVQTTVSNVIPSVLGSCGLFEERQVGGARYNFFLEAEHSKTATILLRGGGEHFVDEAERSIHDAIMITRRAKKHHSIVAGGGAVEMEVSKYLREHARGISGKQQMIINAFAKALEIIPRQLADNAGLDSTDILNKLRQRHAQGNGKWFGVDIVNDGICDTFETFVWEPTLVRLNCFEAATEATCLILSVDETVRNAQSEAPQAGPQMGRGGRGGLPRGMAGRGVRAMRGR</sequence>
<dbReference type="NCBIfam" id="NF041082">
    <property type="entry name" value="thermosome_alpha"/>
    <property type="match status" value="1"/>
</dbReference>
<dbReference type="InterPro" id="IPR012720">
    <property type="entry name" value="Chap_CCT_eta"/>
</dbReference>
<name>A0A2P6N9U7_9EUKA</name>
<dbReference type="GO" id="GO:0005832">
    <property type="term" value="C:chaperonin-containing T-complex"/>
    <property type="evidence" value="ECO:0007669"/>
    <property type="project" value="UniProtKB-ARBA"/>
</dbReference>
<dbReference type="Gene3D" id="3.30.260.10">
    <property type="entry name" value="TCP-1-like chaperonin intermediate domain"/>
    <property type="match status" value="1"/>
</dbReference>
<dbReference type="InterPro" id="IPR002194">
    <property type="entry name" value="Chaperonin_TCP-1_CS"/>
</dbReference>
<dbReference type="InterPro" id="IPR017998">
    <property type="entry name" value="Chaperone_TCP-1"/>
</dbReference>
<accession>A0A2P6N9U7</accession>
<evidence type="ECO:0000256" key="7">
    <source>
        <dbReference type="ARBA" id="ARBA00024677"/>
    </source>
</evidence>
<gene>
    <name evidence="11" type="ORF">PROFUN_11598</name>
</gene>
<dbReference type="PRINTS" id="PR00304">
    <property type="entry name" value="TCOMPLEXTCP1"/>
</dbReference>
<reference evidence="11 12" key="1">
    <citation type="journal article" date="2018" name="Genome Biol. Evol.">
        <title>Multiple Roots of Fruiting Body Formation in Amoebozoa.</title>
        <authorList>
            <person name="Hillmann F."/>
            <person name="Forbes G."/>
            <person name="Novohradska S."/>
            <person name="Ferling I."/>
            <person name="Riege K."/>
            <person name="Groth M."/>
            <person name="Westermann M."/>
            <person name="Marz M."/>
            <person name="Spaller T."/>
            <person name="Winckler T."/>
            <person name="Schaap P."/>
            <person name="Glockner G."/>
        </authorList>
    </citation>
    <scope>NUCLEOTIDE SEQUENCE [LARGE SCALE GENOMIC DNA]</scope>
    <source>
        <strain evidence="11 12">Jena</strain>
    </source>
</reference>
<organism evidence="11 12">
    <name type="scientific">Planoprotostelium fungivorum</name>
    <dbReference type="NCBI Taxonomy" id="1890364"/>
    <lineage>
        <taxon>Eukaryota</taxon>
        <taxon>Amoebozoa</taxon>
        <taxon>Evosea</taxon>
        <taxon>Variosea</taxon>
        <taxon>Cavosteliida</taxon>
        <taxon>Cavosteliaceae</taxon>
        <taxon>Planoprotostelium</taxon>
    </lineage>
</organism>
<dbReference type="NCBIfam" id="TIGR02345">
    <property type="entry name" value="chap_CCT_eta"/>
    <property type="match status" value="1"/>
</dbReference>
<dbReference type="SUPFAM" id="SSF52029">
    <property type="entry name" value="GroEL apical domain-like"/>
    <property type="match status" value="1"/>
</dbReference>
<evidence type="ECO:0000256" key="2">
    <source>
        <dbReference type="ARBA" id="ARBA00008020"/>
    </source>
</evidence>
<dbReference type="PANTHER" id="PTHR11353">
    <property type="entry name" value="CHAPERONIN"/>
    <property type="match status" value="1"/>
</dbReference>
<evidence type="ECO:0000256" key="6">
    <source>
        <dbReference type="ARBA" id="ARBA00023186"/>
    </source>
</evidence>
<dbReference type="InterPro" id="IPR027410">
    <property type="entry name" value="TCP-1-like_intermed_sf"/>
</dbReference>
<comment type="similarity">
    <text evidence="2 8">Belongs to the TCP-1 chaperonin family.</text>
</comment>
<dbReference type="SUPFAM" id="SSF54849">
    <property type="entry name" value="GroEL-intermediate domain like"/>
    <property type="match status" value="1"/>
</dbReference>
<comment type="caution">
    <text evidence="11">The sequence shown here is derived from an EMBL/GenBank/DDBJ whole genome shotgun (WGS) entry which is preliminary data.</text>
</comment>
<dbReference type="SUPFAM" id="SSF48592">
    <property type="entry name" value="GroEL equatorial domain-like"/>
    <property type="match status" value="1"/>
</dbReference>
<dbReference type="CDD" id="cd03340">
    <property type="entry name" value="TCP1_eta"/>
    <property type="match status" value="1"/>
</dbReference>
<keyword evidence="6 8" id="KW-0143">Chaperone</keyword>
<comment type="subunit">
    <text evidence="9">Heterooligomeric complex that forms two stacked rings.</text>
</comment>
<dbReference type="GO" id="GO:0140662">
    <property type="term" value="F:ATP-dependent protein folding chaperone"/>
    <property type="evidence" value="ECO:0007669"/>
    <property type="project" value="InterPro"/>
</dbReference>
<proteinExistence type="inferred from homology"/>
<dbReference type="AlphaFoldDB" id="A0A2P6N9U7"/>
<dbReference type="PROSITE" id="PS00995">
    <property type="entry name" value="TCP1_3"/>
    <property type="match status" value="1"/>
</dbReference>
<dbReference type="Pfam" id="PF00118">
    <property type="entry name" value="Cpn60_TCP1"/>
    <property type="match status" value="1"/>
</dbReference>
<evidence type="ECO:0000256" key="10">
    <source>
        <dbReference type="SAM" id="MobiDB-lite"/>
    </source>
</evidence>
<dbReference type="Gene3D" id="3.50.7.10">
    <property type="entry name" value="GroEL"/>
    <property type="match status" value="1"/>
</dbReference>
<dbReference type="PROSITE" id="PS00750">
    <property type="entry name" value="TCP1_1"/>
    <property type="match status" value="1"/>
</dbReference>
<dbReference type="OrthoDB" id="1935484at2759"/>
<dbReference type="Proteomes" id="UP000241769">
    <property type="component" value="Unassembled WGS sequence"/>
</dbReference>
<evidence type="ECO:0000256" key="1">
    <source>
        <dbReference type="ARBA" id="ARBA00004496"/>
    </source>
</evidence>
<dbReference type="GO" id="GO:0016887">
    <property type="term" value="F:ATP hydrolysis activity"/>
    <property type="evidence" value="ECO:0007669"/>
    <property type="project" value="InterPro"/>
</dbReference>
<dbReference type="InParanoid" id="A0A2P6N9U7"/>